<dbReference type="Gene3D" id="2.120.10.30">
    <property type="entry name" value="TolB, C-terminal domain"/>
    <property type="match status" value="1"/>
</dbReference>
<dbReference type="STRING" id="1305737.GCA_000526355_03628"/>
<evidence type="ECO:0008006" key="3">
    <source>
        <dbReference type="Google" id="ProtNLM"/>
    </source>
</evidence>
<accession>A0A0P7YFZ5</accession>
<dbReference type="Proteomes" id="UP000050421">
    <property type="component" value="Unassembled WGS sequence"/>
</dbReference>
<evidence type="ECO:0000313" key="1">
    <source>
        <dbReference type="EMBL" id="KPQ17291.1"/>
    </source>
</evidence>
<dbReference type="OrthoDB" id="818760at2"/>
<proteinExistence type="predicted"/>
<name>A0A0P7YFZ5_9BACT</name>
<protein>
    <recommendedName>
        <fullName evidence="3">6-bladed beta-propeller protein</fullName>
    </recommendedName>
</protein>
<reference evidence="1 2" key="1">
    <citation type="submission" date="2015-09" db="EMBL/GenBank/DDBJ databases">
        <title>Identification and resolution of microdiversity through metagenomic sequencing of parallel consortia.</title>
        <authorList>
            <person name="Nelson W.C."/>
            <person name="Romine M.F."/>
            <person name="Lindemann S.R."/>
        </authorList>
    </citation>
    <scope>NUCLEOTIDE SEQUENCE [LARGE SCALE GENOMIC DNA]</scope>
    <source>
        <strain evidence="1">HL-49</strain>
    </source>
</reference>
<organism evidence="1 2">
    <name type="scientific">Algoriphagus marincola HL-49</name>
    <dbReference type="NCBI Taxonomy" id="1305737"/>
    <lineage>
        <taxon>Bacteria</taxon>
        <taxon>Pseudomonadati</taxon>
        <taxon>Bacteroidota</taxon>
        <taxon>Cytophagia</taxon>
        <taxon>Cytophagales</taxon>
        <taxon>Cyclobacteriaceae</taxon>
        <taxon>Algoriphagus</taxon>
    </lineage>
</organism>
<gene>
    <name evidence="1" type="ORF">HLUCCX10_06605</name>
</gene>
<dbReference type="PATRIC" id="fig|1305737.6.peg.1986"/>
<evidence type="ECO:0000313" key="2">
    <source>
        <dbReference type="Proteomes" id="UP000050421"/>
    </source>
</evidence>
<dbReference type="InterPro" id="IPR011042">
    <property type="entry name" value="6-blade_b-propeller_TolB-like"/>
</dbReference>
<dbReference type="AlphaFoldDB" id="A0A0P7YFZ5"/>
<sequence length="400" mass="46921">MKSIFRGSFLFLIVIGLFSCNSEQEYRSDTEEKEILIDLDQPITFKASQFFDTCFIVPLDDRELIGEVSDVYFDQEQILITDRKITQRIFQFDWKGNLLRLIGTEGEGPGEYKFQRDVQLLSDEEIIIYSNATNKLVFQNIFEKKGRDLKLDTLGPLTDFKWFNSKYHLTRENKSYQSNQIIILDSSFKVLKQIDLNGKFLSQDQSKYGMGKDHLIFPKWDKEGFYFSDTENPYFLDFDSDQLKNIYRVHFSEREIDYSRISNGSELGKLNMAREFNLAYFSNNLQVHSDFMFLGYGEGIYSKMAIWDKKSQIAYPIKNIENDLTIIPGINSIGISVELSSQPGYHLFMIDAPMLLDILEEVETKDNSYLERLRALNIQRDDNPVLLFFRFKERVELDFP</sequence>
<dbReference type="EMBL" id="LJXT01000032">
    <property type="protein sequence ID" value="KPQ17291.1"/>
    <property type="molecule type" value="Genomic_DNA"/>
</dbReference>
<dbReference type="Pfam" id="PF17170">
    <property type="entry name" value="DUF5128"/>
    <property type="match status" value="1"/>
</dbReference>
<comment type="caution">
    <text evidence="1">The sequence shown here is derived from an EMBL/GenBank/DDBJ whole genome shotgun (WGS) entry which is preliminary data.</text>
</comment>
<dbReference type="PROSITE" id="PS51257">
    <property type="entry name" value="PROKAR_LIPOPROTEIN"/>
    <property type="match status" value="1"/>
</dbReference>